<dbReference type="Pfam" id="PF01947">
    <property type="entry name" value="Rv2949c-like"/>
    <property type="match status" value="1"/>
</dbReference>
<gene>
    <name evidence="1" type="ORF">F0Q45_24790</name>
</gene>
<name>A0A5B1B896_MYCSI</name>
<dbReference type="Gene3D" id="3.40.1410.10">
    <property type="entry name" value="Chorismate lyase-like"/>
    <property type="match status" value="1"/>
</dbReference>
<comment type="caution">
    <text evidence="1">The sequence shown here is derived from an EMBL/GenBank/DDBJ whole genome shotgun (WGS) entry which is preliminary data.</text>
</comment>
<sequence>MSAENIWPPVDIPRVDAIPLSNPVFKEANMTVDTAHTRFFSVPKFAVGHHNSPDCVISGKQSRSRHHLSEEEIRKLSRDLRMLIATDGTLTRILSVVKDDDVDVQIVKQRIQPCGSGAAVPAESSHGRTMQRNVLLKGRRSGKPFVAAESSIAMDHLPPAIVASLMRTNRPIGELLVGGCLEIFRDTPEVWMGEQPTWAAAAWCRNLGSKAVGRRYRMIIGGRPVVTVAEYFPLHVFPN</sequence>
<protein>
    <submittedName>
        <fullName evidence="1">DUF98 domain-containing protein</fullName>
    </submittedName>
</protein>
<dbReference type="Proteomes" id="UP000324701">
    <property type="component" value="Unassembled WGS sequence"/>
</dbReference>
<proteinExistence type="predicted"/>
<dbReference type="InterPro" id="IPR028978">
    <property type="entry name" value="Chorismate_lyase_/UTRA_dom_sf"/>
</dbReference>
<reference evidence="1 2" key="1">
    <citation type="submission" date="2019-09" db="EMBL/GenBank/DDBJ databases">
        <title>Report of infection by Mycobacterium simiae a patient suffering from pulmonary tuberculosis.</title>
        <authorList>
            <person name="Mohanty P.S."/>
            <person name="Bansal A.K."/>
            <person name="Singh H."/>
            <person name="Sharma S."/>
            <person name="Patil S.A."/>
            <person name="Upadhaya P."/>
            <person name="Singh P.K."/>
            <person name="Kumar D."/>
            <person name="Kumar S."/>
            <person name="Singh R.K."/>
            <person name="Chaudhary B."/>
        </authorList>
    </citation>
    <scope>NUCLEOTIDE SEQUENCE [LARGE SCALE GENOMIC DNA]</scope>
    <source>
        <strain evidence="1 2">JAL-560-SIM</strain>
    </source>
</reference>
<dbReference type="OrthoDB" id="6297849at2"/>
<dbReference type="SUPFAM" id="SSF64288">
    <property type="entry name" value="Chorismate lyase-like"/>
    <property type="match status" value="1"/>
</dbReference>
<dbReference type="InterPro" id="IPR002800">
    <property type="entry name" value="Rv2949c-like"/>
</dbReference>
<accession>A0A5B1B896</accession>
<organism evidence="1 2">
    <name type="scientific">Mycobacterium simiae</name>
    <name type="common">Mycobacterium habana</name>
    <dbReference type="NCBI Taxonomy" id="1784"/>
    <lineage>
        <taxon>Bacteria</taxon>
        <taxon>Bacillati</taxon>
        <taxon>Actinomycetota</taxon>
        <taxon>Actinomycetes</taxon>
        <taxon>Mycobacteriales</taxon>
        <taxon>Mycobacteriaceae</taxon>
        <taxon>Mycobacterium</taxon>
        <taxon>Mycobacterium simiae complex</taxon>
    </lineage>
</organism>
<dbReference type="AlphaFoldDB" id="A0A5B1B896"/>
<keyword evidence="2" id="KW-1185">Reference proteome</keyword>
<evidence type="ECO:0000313" key="2">
    <source>
        <dbReference type="Proteomes" id="UP000324701"/>
    </source>
</evidence>
<dbReference type="EMBL" id="VTZN01000284">
    <property type="protein sequence ID" value="KAA1244626.1"/>
    <property type="molecule type" value="Genomic_DNA"/>
</dbReference>
<evidence type="ECO:0000313" key="1">
    <source>
        <dbReference type="EMBL" id="KAA1244626.1"/>
    </source>
</evidence>